<feature type="binding site" evidence="10">
    <location>
        <begin position="23"/>
        <end position="30"/>
    </location>
    <ligand>
        <name>ATP</name>
        <dbReference type="ChEBI" id="CHEBI:30616"/>
    </ligand>
</feature>
<dbReference type="Pfam" id="PF01715">
    <property type="entry name" value="IPPT"/>
    <property type="match status" value="1"/>
</dbReference>
<evidence type="ECO:0000256" key="6">
    <source>
        <dbReference type="ARBA" id="ARBA00022741"/>
    </source>
</evidence>
<dbReference type="HAMAP" id="MF_00185">
    <property type="entry name" value="IPP_trans"/>
    <property type="match status" value="1"/>
</dbReference>
<dbReference type="OrthoDB" id="9776390at2"/>
<feature type="site" description="Interaction with substrate tRNA" evidence="10">
    <location>
        <position position="114"/>
    </location>
</feature>
<sequence>MSVATSDMSGASLEQAKAVLIAGPTASGKSALALRLAETEGGVIINTDSMQVYRDLRVLTARPSKEEEARAPHRLYGTVDAAQNFSAGAWLDAAAAALAEARAQRRRPIFIGGTGLYFKALTRGLAAVPPIAPEIREAVRQRLEQDGVAALHAELARRDPEGAARLNVADRVRVARALEVLEGTGKPLAAWHGEALPPLLPVHEVGAALFLAPERSALYARIDARFAAMLEAGALDEVAALRARRLDPLLPAMKAHGVPALIRHLDGELSLSEAAAIGCADTRHYAKRQFTWFRHQLPEFAWVTPQEAEELLAASLRGA</sequence>
<evidence type="ECO:0000256" key="13">
    <source>
        <dbReference type="RuleBase" id="RU003785"/>
    </source>
</evidence>
<dbReference type="AlphaFoldDB" id="A0A318TDH5"/>
<keyword evidence="8 10" id="KW-0460">Magnesium</keyword>
<evidence type="ECO:0000256" key="9">
    <source>
        <dbReference type="ARBA" id="ARBA00049563"/>
    </source>
</evidence>
<dbReference type="InterPro" id="IPR039657">
    <property type="entry name" value="Dimethylallyltransferase"/>
</dbReference>
<reference evidence="14 15" key="1">
    <citation type="submission" date="2018-06" db="EMBL/GenBank/DDBJ databases">
        <title>Genomic Encyclopedia of Archaeal and Bacterial Type Strains, Phase II (KMG-II): from individual species to whole genera.</title>
        <authorList>
            <person name="Goeker M."/>
        </authorList>
    </citation>
    <scope>NUCLEOTIDE SEQUENCE [LARGE SCALE GENOMIC DNA]</scope>
    <source>
        <strain evidence="14 15">JCM 11668</strain>
    </source>
</reference>
<dbReference type="RefSeq" id="WP_110782129.1">
    <property type="nucleotide sequence ID" value="NZ_QJTI01000023.1"/>
</dbReference>
<comment type="catalytic activity">
    <reaction evidence="9 10 11">
        <text>adenosine(37) in tRNA + dimethylallyl diphosphate = N(6)-dimethylallyladenosine(37) in tRNA + diphosphate</text>
        <dbReference type="Rhea" id="RHEA:26482"/>
        <dbReference type="Rhea" id="RHEA-COMP:10162"/>
        <dbReference type="Rhea" id="RHEA-COMP:10375"/>
        <dbReference type="ChEBI" id="CHEBI:33019"/>
        <dbReference type="ChEBI" id="CHEBI:57623"/>
        <dbReference type="ChEBI" id="CHEBI:74411"/>
        <dbReference type="ChEBI" id="CHEBI:74415"/>
        <dbReference type="EC" id="2.5.1.75"/>
    </reaction>
</comment>
<dbReference type="PANTHER" id="PTHR11088:SF60">
    <property type="entry name" value="TRNA DIMETHYLALLYLTRANSFERASE"/>
    <property type="match status" value="1"/>
</dbReference>
<comment type="caution">
    <text evidence="14">The sequence shown here is derived from an EMBL/GenBank/DDBJ whole genome shotgun (WGS) entry which is preliminary data.</text>
</comment>
<evidence type="ECO:0000256" key="1">
    <source>
        <dbReference type="ARBA" id="ARBA00001946"/>
    </source>
</evidence>
<evidence type="ECO:0000256" key="3">
    <source>
        <dbReference type="ARBA" id="ARBA00005842"/>
    </source>
</evidence>
<protein>
    <recommendedName>
        <fullName evidence="10">tRNA dimethylallyltransferase</fullName>
        <ecNumber evidence="10">2.5.1.75</ecNumber>
    </recommendedName>
    <alternativeName>
        <fullName evidence="10">Dimethylallyl diphosphate:tRNA dimethylallyltransferase</fullName>
        <shortName evidence="10">DMAPP:tRNA dimethylallyltransferase</shortName>
        <shortName evidence="10">DMATase</shortName>
    </alternativeName>
    <alternativeName>
        <fullName evidence="10">Isopentenyl-diphosphate:tRNA isopentenyltransferase</fullName>
        <shortName evidence="10">IPP transferase</shortName>
        <shortName evidence="10">IPPT</shortName>
        <shortName evidence="10">IPTase</shortName>
    </alternativeName>
</protein>
<evidence type="ECO:0000256" key="4">
    <source>
        <dbReference type="ARBA" id="ARBA00022679"/>
    </source>
</evidence>
<dbReference type="CDD" id="cd02019">
    <property type="entry name" value="NK"/>
    <property type="match status" value="1"/>
</dbReference>
<comment type="cofactor">
    <cofactor evidence="1 10">
        <name>Mg(2+)</name>
        <dbReference type="ChEBI" id="CHEBI:18420"/>
    </cofactor>
</comment>
<dbReference type="InterPro" id="IPR018022">
    <property type="entry name" value="IPT"/>
</dbReference>
<evidence type="ECO:0000256" key="11">
    <source>
        <dbReference type="RuleBase" id="RU003783"/>
    </source>
</evidence>
<keyword evidence="7 10" id="KW-0067">ATP-binding</keyword>
<evidence type="ECO:0000256" key="8">
    <source>
        <dbReference type="ARBA" id="ARBA00022842"/>
    </source>
</evidence>
<feature type="region of interest" description="Interaction with substrate tRNA" evidence="10">
    <location>
        <begin position="48"/>
        <end position="51"/>
    </location>
</feature>
<gene>
    <name evidence="10" type="primary">miaA</name>
    <name evidence="14" type="ORF">BJ122_1234</name>
</gene>
<feature type="site" description="Interaction with substrate tRNA" evidence="10">
    <location>
        <position position="140"/>
    </location>
</feature>
<dbReference type="InterPro" id="IPR027417">
    <property type="entry name" value="P-loop_NTPase"/>
</dbReference>
<evidence type="ECO:0000256" key="5">
    <source>
        <dbReference type="ARBA" id="ARBA00022694"/>
    </source>
</evidence>
<name>A0A318TDH5_9BRAD</name>
<evidence type="ECO:0000313" key="15">
    <source>
        <dbReference type="Proteomes" id="UP000248148"/>
    </source>
</evidence>
<evidence type="ECO:0000256" key="10">
    <source>
        <dbReference type="HAMAP-Rule" id="MF_00185"/>
    </source>
</evidence>
<dbReference type="GO" id="GO:0005524">
    <property type="term" value="F:ATP binding"/>
    <property type="evidence" value="ECO:0007669"/>
    <property type="project" value="UniProtKB-UniRule"/>
</dbReference>
<keyword evidence="6 10" id="KW-0547">Nucleotide-binding</keyword>
<dbReference type="PANTHER" id="PTHR11088">
    <property type="entry name" value="TRNA DIMETHYLALLYLTRANSFERASE"/>
    <property type="match status" value="1"/>
</dbReference>
<evidence type="ECO:0000256" key="7">
    <source>
        <dbReference type="ARBA" id="ARBA00022840"/>
    </source>
</evidence>
<evidence type="ECO:0000313" key="14">
    <source>
        <dbReference type="EMBL" id="PYF01288.1"/>
    </source>
</evidence>
<proteinExistence type="inferred from homology"/>
<dbReference type="SUPFAM" id="SSF52540">
    <property type="entry name" value="P-loop containing nucleoside triphosphate hydrolases"/>
    <property type="match status" value="2"/>
</dbReference>
<dbReference type="Gene3D" id="1.10.20.140">
    <property type="match status" value="1"/>
</dbReference>
<comment type="function">
    <text evidence="2 10 12">Catalyzes the transfer of a dimethylallyl group onto the adenine at position 37 in tRNAs that read codons beginning with uridine, leading to the formation of N6-(dimethylallyl)adenosine (i(6)A).</text>
</comment>
<dbReference type="Proteomes" id="UP000248148">
    <property type="component" value="Unassembled WGS sequence"/>
</dbReference>
<evidence type="ECO:0000256" key="12">
    <source>
        <dbReference type="RuleBase" id="RU003784"/>
    </source>
</evidence>
<keyword evidence="15" id="KW-1185">Reference proteome</keyword>
<feature type="binding site" evidence="10">
    <location>
        <begin position="25"/>
        <end position="30"/>
    </location>
    <ligand>
        <name>substrate</name>
    </ligand>
</feature>
<comment type="similarity">
    <text evidence="3 10 13">Belongs to the IPP transferase family.</text>
</comment>
<dbReference type="EC" id="2.5.1.75" evidence="10"/>
<evidence type="ECO:0000256" key="2">
    <source>
        <dbReference type="ARBA" id="ARBA00003213"/>
    </source>
</evidence>
<dbReference type="GO" id="GO:0006400">
    <property type="term" value="P:tRNA modification"/>
    <property type="evidence" value="ECO:0007669"/>
    <property type="project" value="TreeGrafter"/>
</dbReference>
<comment type="subunit">
    <text evidence="10">Monomer.</text>
</comment>
<organism evidence="14 15">
    <name type="scientific">Rhodopseudomonas faecalis</name>
    <dbReference type="NCBI Taxonomy" id="99655"/>
    <lineage>
        <taxon>Bacteria</taxon>
        <taxon>Pseudomonadati</taxon>
        <taxon>Pseudomonadota</taxon>
        <taxon>Alphaproteobacteria</taxon>
        <taxon>Hyphomicrobiales</taxon>
        <taxon>Nitrobacteraceae</taxon>
        <taxon>Rhodopseudomonas</taxon>
    </lineage>
</organism>
<comment type="caution">
    <text evidence="10">Lacks conserved residue(s) required for the propagation of feature annotation.</text>
</comment>
<dbReference type="EMBL" id="QJTI01000023">
    <property type="protein sequence ID" value="PYF01288.1"/>
    <property type="molecule type" value="Genomic_DNA"/>
</dbReference>
<dbReference type="NCBIfam" id="TIGR00174">
    <property type="entry name" value="miaA"/>
    <property type="match status" value="1"/>
</dbReference>
<dbReference type="Gene3D" id="3.40.50.300">
    <property type="entry name" value="P-loop containing nucleotide triphosphate hydrolases"/>
    <property type="match status" value="1"/>
</dbReference>
<dbReference type="GO" id="GO:0052381">
    <property type="term" value="F:tRNA dimethylallyltransferase activity"/>
    <property type="evidence" value="ECO:0007669"/>
    <property type="project" value="UniProtKB-UniRule"/>
</dbReference>
<keyword evidence="4 10" id="KW-0808">Transferase</keyword>
<accession>A0A318TDH5</accession>
<keyword evidence="5 10" id="KW-0819">tRNA processing</keyword>